<dbReference type="HAMAP" id="MF_00962">
    <property type="entry name" value="Sigma70_FliA"/>
    <property type="match status" value="1"/>
</dbReference>
<dbReference type="InterPro" id="IPR007624">
    <property type="entry name" value="RNA_pol_sigma70_r3"/>
</dbReference>
<evidence type="ECO:0000256" key="5">
    <source>
        <dbReference type="ARBA" id="ARBA00023163"/>
    </source>
</evidence>
<protein>
    <recommendedName>
        <fullName evidence="6">RNA polymerase sigma factor FliA</fullName>
    </recommendedName>
    <alternativeName>
        <fullName evidence="6">RNA polymerase sigma factor for flagellar operon</fullName>
    </alternativeName>
    <alternativeName>
        <fullName evidence="6">Sigma F</fullName>
    </alternativeName>
    <alternativeName>
        <fullName evidence="6">Sigma-28</fullName>
    </alternativeName>
</protein>
<evidence type="ECO:0000259" key="7">
    <source>
        <dbReference type="PROSITE" id="PS00716"/>
    </source>
</evidence>
<dbReference type="NCBIfam" id="TIGR02937">
    <property type="entry name" value="sigma70-ECF"/>
    <property type="match status" value="1"/>
</dbReference>
<feature type="region of interest" description="Sigma-70 factor domain-2" evidence="6">
    <location>
        <begin position="19"/>
        <end position="91"/>
    </location>
</feature>
<feature type="DNA-binding region" description="H-T-H motif" evidence="6">
    <location>
        <begin position="217"/>
        <end position="236"/>
    </location>
</feature>
<dbReference type="InterPro" id="IPR000943">
    <property type="entry name" value="RNA_pol_sigma70"/>
</dbReference>
<comment type="caution">
    <text evidence="8">The sequence shown here is derived from an EMBL/GenBank/DDBJ whole genome shotgun (WGS) entry which is preliminary data.</text>
</comment>
<proteinExistence type="inferred from homology"/>
<dbReference type="InterPro" id="IPR014284">
    <property type="entry name" value="RNA_pol_sigma-70_dom"/>
</dbReference>
<evidence type="ECO:0000256" key="1">
    <source>
        <dbReference type="ARBA" id="ARBA00022490"/>
    </source>
</evidence>
<dbReference type="SUPFAM" id="SSF88659">
    <property type="entry name" value="Sigma3 and sigma4 domains of RNA polymerase sigma factors"/>
    <property type="match status" value="2"/>
</dbReference>
<dbReference type="Gene3D" id="1.10.1740.10">
    <property type="match status" value="1"/>
</dbReference>
<dbReference type="InterPro" id="IPR013325">
    <property type="entry name" value="RNA_pol_sigma_r2"/>
</dbReference>
<keyword evidence="5 6" id="KW-0804">Transcription</keyword>
<dbReference type="SUPFAM" id="SSF88946">
    <property type="entry name" value="Sigma2 domain of RNA polymerase sigma factors"/>
    <property type="match status" value="1"/>
</dbReference>
<dbReference type="EMBL" id="JBBKZU010000003">
    <property type="protein sequence ID" value="MEJ8811131.1"/>
    <property type="molecule type" value="Genomic_DNA"/>
</dbReference>
<comment type="similarity">
    <text evidence="6">Belongs to the sigma-70 factor family. FliA subfamily.</text>
</comment>
<evidence type="ECO:0000256" key="3">
    <source>
        <dbReference type="ARBA" id="ARBA00023082"/>
    </source>
</evidence>
<keyword evidence="9" id="KW-1185">Reference proteome</keyword>
<keyword evidence="4 6" id="KW-0238">DNA-binding</keyword>
<sequence>MQQGPHVYTAQGTIEKSHLLQQHQPLVRRIALQMIAKLPASVELDDLIQAGMIGLLDASSRYQDNKGAQFETFVSQRIRGAMLDELRSSDWGSRGLRQSARNVERAIQKLEHRLGRPPTEGEIARELKVDLEAYQSLLQEIQGCQLLYVEDFAKGEAENPFIDLHAQDARRSQRSSDDPLEQLLESGFRHQLVDAIQQLPERDQLLLNLYYEEELNLREIGAILEVSQSRVCQLHSQAISRLRARLKELL</sequence>
<feature type="short sequence motif" description="Interaction with polymerase core subunit RpoC" evidence="6">
    <location>
        <begin position="46"/>
        <end position="49"/>
    </location>
</feature>
<dbReference type="InterPro" id="IPR007627">
    <property type="entry name" value="RNA_pol_sigma70_r2"/>
</dbReference>
<dbReference type="InterPro" id="IPR013324">
    <property type="entry name" value="RNA_pol_sigma_r3/r4-like"/>
</dbReference>
<dbReference type="InterPro" id="IPR028617">
    <property type="entry name" value="Sigma70_FliA"/>
</dbReference>
<dbReference type="InterPro" id="IPR012845">
    <property type="entry name" value="RNA_pol_sigma_FliA_WhiG"/>
</dbReference>
<evidence type="ECO:0000256" key="2">
    <source>
        <dbReference type="ARBA" id="ARBA00023015"/>
    </source>
</evidence>
<dbReference type="PRINTS" id="PR00046">
    <property type="entry name" value="SIGMA70FCT"/>
</dbReference>
<dbReference type="Gene3D" id="1.20.140.160">
    <property type="match status" value="1"/>
</dbReference>
<reference evidence="8 9" key="1">
    <citation type="submission" date="2024-03" db="EMBL/GenBank/DDBJ databases">
        <title>Novel species of the genus Variovorax.</title>
        <authorList>
            <person name="Liu Q."/>
            <person name="Xin Y.-H."/>
        </authorList>
    </citation>
    <scope>NUCLEOTIDE SEQUENCE [LARGE SCALE GENOMIC DNA]</scope>
    <source>
        <strain evidence="8 9">KACC 18899</strain>
    </source>
</reference>
<dbReference type="PIRSF" id="PIRSF000770">
    <property type="entry name" value="RNA_pol_sigma-SigE/K"/>
    <property type="match status" value="1"/>
</dbReference>
<dbReference type="PROSITE" id="PS00716">
    <property type="entry name" value="SIGMA70_2"/>
    <property type="match status" value="1"/>
</dbReference>
<feature type="domain" description="RNA polymerase sigma-70" evidence="7">
    <location>
        <begin position="216"/>
        <end position="242"/>
    </location>
</feature>
<dbReference type="PANTHER" id="PTHR30385:SF7">
    <property type="entry name" value="RNA POLYMERASE SIGMA FACTOR FLIA"/>
    <property type="match status" value="1"/>
</dbReference>
<dbReference type="Proteomes" id="UP001365846">
    <property type="component" value="Unassembled WGS sequence"/>
</dbReference>
<dbReference type="PANTHER" id="PTHR30385">
    <property type="entry name" value="SIGMA FACTOR F FLAGELLAR"/>
    <property type="match status" value="1"/>
</dbReference>
<organism evidence="8 9">
    <name type="scientific">Variovorax ureilyticus</name>
    <dbReference type="NCBI Taxonomy" id="1836198"/>
    <lineage>
        <taxon>Bacteria</taxon>
        <taxon>Pseudomonadati</taxon>
        <taxon>Pseudomonadota</taxon>
        <taxon>Betaproteobacteria</taxon>
        <taxon>Burkholderiales</taxon>
        <taxon>Comamonadaceae</taxon>
        <taxon>Variovorax</taxon>
    </lineage>
</organism>
<evidence type="ECO:0000313" key="9">
    <source>
        <dbReference type="Proteomes" id="UP001365846"/>
    </source>
</evidence>
<keyword evidence="3 6" id="KW-0731">Sigma factor</keyword>
<name>A0ABU8VBZ5_9BURK</name>
<dbReference type="Pfam" id="PF04539">
    <property type="entry name" value="Sigma70_r3"/>
    <property type="match status" value="1"/>
</dbReference>
<dbReference type="InterPro" id="IPR007630">
    <property type="entry name" value="RNA_pol_sigma70_r4"/>
</dbReference>
<feature type="region of interest" description="Sigma-70 factor domain-4" evidence="6">
    <location>
        <begin position="195"/>
        <end position="243"/>
    </location>
</feature>
<evidence type="ECO:0000313" key="8">
    <source>
        <dbReference type="EMBL" id="MEJ8811131.1"/>
    </source>
</evidence>
<dbReference type="RefSeq" id="WP_340356443.1">
    <property type="nucleotide sequence ID" value="NZ_JBBKZU010000003.1"/>
</dbReference>
<comment type="caution">
    <text evidence="6">Lacks conserved residue(s) required for the propagation of feature annotation.</text>
</comment>
<gene>
    <name evidence="6" type="primary">fliA</name>
    <name evidence="8" type="ORF">WKW77_08620</name>
</gene>
<dbReference type="NCBIfam" id="NF005413">
    <property type="entry name" value="PRK06986.1"/>
    <property type="match status" value="1"/>
</dbReference>
<accession>A0ABU8VBZ5</accession>
<dbReference type="NCBIfam" id="TIGR02479">
    <property type="entry name" value="FliA_WhiG"/>
    <property type="match status" value="1"/>
</dbReference>
<evidence type="ECO:0000256" key="4">
    <source>
        <dbReference type="ARBA" id="ARBA00023125"/>
    </source>
</evidence>
<comment type="function">
    <text evidence="6">Sigma factors are initiation factors that promote the attachment of RNA polymerase to specific initiation sites and are then released. This sigma factor controls the expression of flagella-related genes.</text>
</comment>
<keyword evidence="1 6" id="KW-0963">Cytoplasm</keyword>
<keyword evidence="2 6" id="KW-0805">Transcription regulation</keyword>
<dbReference type="Pfam" id="PF04545">
    <property type="entry name" value="Sigma70_r4"/>
    <property type="match status" value="1"/>
</dbReference>
<dbReference type="Pfam" id="PF04542">
    <property type="entry name" value="Sigma70_r2"/>
    <property type="match status" value="1"/>
</dbReference>
<comment type="subcellular location">
    <subcellularLocation>
        <location evidence="6">Cytoplasm</location>
    </subcellularLocation>
</comment>
<evidence type="ECO:0000256" key="6">
    <source>
        <dbReference type="HAMAP-Rule" id="MF_00962"/>
    </source>
</evidence>
<dbReference type="CDD" id="cd06171">
    <property type="entry name" value="Sigma70_r4"/>
    <property type="match status" value="1"/>
</dbReference>